<protein>
    <recommendedName>
        <fullName evidence="1">Ras-GEF domain-containing protein</fullName>
    </recommendedName>
</protein>
<dbReference type="SUPFAM" id="SSF48366">
    <property type="entry name" value="Ras GEF"/>
    <property type="match status" value="1"/>
</dbReference>
<feature type="domain" description="Ras-GEF" evidence="1">
    <location>
        <begin position="3"/>
        <end position="47"/>
    </location>
</feature>
<proteinExistence type="predicted"/>
<gene>
    <name evidence="2" type="ORF">Ciccas_006725</name>
</gene>
<dbReference type="InterPro" id="IPR036964">
    <property type="entry name" value="RASGEF_cat_dom_sf"/>
</dbReference>
<evidence type="ECO:0000259" key="1">
    <source>
        <dbReference type="Pfam" id="PF00617"/>
    </source>
</evidence>
<evidence type="ECO:0000313" key="2">
    <source>
        <dbReference type="EMBL" id="KAL3314651.1"/>
    </source>
</evidence>
<dbReference type="Gene3D" id="1.10.840.10">
    <property type="entry name" value="Ras guanine-nucleotide exchange factors catalytic domain"/>
    <property type="match status" value="1"/>
</dbReference>
<reference evidence="2 3" key="1">
    <citation type="submission" date="2024-11" db="EMBL/GenBank/DDBJ databases">
        <title>Adaptive evolution of stress response genes in parasites aligns with host niche diversity.</title>
        <authorList>
            <person name="Hahn C."/>
            <person name="Resl P."/>
        </authorList>
    </citation>
    <scope>NUCLEOTIDE SEQUENCE [LARGE SCALE GENOMIC DNA]</scope>
    <source>
        <strain evidence="2">EGGRZ-B1_66</strain>
        <tissue evidence="2">Body</tissue>
    </source>
</reference>
<accession>A0ABD2Q7D4</accession>
<dbReference type="EMBL" id="JBJKFK010000939">
    <property type="protein sequence ID" value="KAL3314651.1"/>
    <property type="molecule type" value="Genomic_DNA"/>
</dbReference>
<organism evidence="2 3">
    <name type="scientific">Cichlidogyrus casuarinus</name>
    <dbReference type="NCBI Taxonomy" id="1844966"/>
    <lineage>
        <taxon>Eukaryota</taxon>
        <taxon>Metazoa</taxon>
        <taxon>Spiralia</taxon>
        <taxon>Lophotrochozoa</taxon>
        <taxon>Platyhelminthes</taxon>
        <taxon>Monogenea</taxon>
        <taxon>Monopisthocotylea</taxon>
        <taxon>Dactylogyridea</taxon>
        <taxon>Ancyrocephalidae</taxon>
        <taxon>Cichlidogyrus</taxon>
    </lineage>
</organism>
<dbReference type="InterPro" id="IPR023578">
    <property type="entry name" value="Ras_GEF_dom_sf"/>
</dbReference>
<dbReference type="Pfam" id="PF00617">
    <property type="entry name" value="RasGEF"/>
    <property type="match status" value="1"/>
</dbReference>
<comment type="caution">
    <text evidence="2">The sequence shown here is derived from an EMBL/GenBank/DDBJ whole genome shotgun (WGS) entry which is preliminary data.</text>
</comment>
<sequence length="77" mass="9121">MNQVRQYMSPPYFAEYRDDLKNAPFPKLPYLGLIIQQLIHFNEGNKLCRRIMDIDFVDVWCLQKQFSIISNLLNPAS</sequence>
<keyword evidence="3" id="KW-1185">Reference proteome</keyword>
<dbReference type="Proteomes" id="UP001626550">
    <property type="component" value="Unassembled WGS sequence"/>
</dbReference>
<name>A0ABD2Q7D4_9PLAT</name>
<dbReference type="AlphaFoldDB" id="A0ABD2Q7D4"/>
<dbReference type="InterPro" id="IPR001895">
    <property type="entry name" value="RASGEF_cat_dom"/>
</dbReference>
<evidence type="ECO:0000313" key="3">
    <source>
        <dbReference type="Proteomes" id="UP001626550"/>
    </source>
</evidence>